<evidence type="ECO:0000313" key="7">
    <source>
        <dbReference type="Proteomes" id="UP001177140"/>
    </source>
</evidence>
<dbReference type="Proteomes" id="UP001177140">
    <property type="component" value="Unassembled WGS sequence"/>
</dbReference>
<dbReference type="InterPro" id="IPR032009">
    <property type="entry name" value="SCAB_CC"/>
</dbReference>
<dbReference type="Gene3D" id="2.30.29.140">
    <property type="match status" value="1"/>
</dbReference>
<dbReference type="Pfam" id="PF16712">
    <property type="entry name" value="SCAB_CC"/>
    <property type="match status" value="1"/>
</dbReference>
<name>A0AA41RWL8_PAPNU</name>
<dbReference type="EMBL" id="JAJJMA010049726">
    <property type="protein sequence ID" value="MCL7025846.1"/>
    <property type="molecule type" value="Genomic_DNA"/>
</dbReference>
<accession>A0AA41RWL8</accession>
<evidence type="ECO:0000259" key="3">
    <source>
        <dbReference type="Pfam" id="PF16711"/>
    </source>
</evidence>
<dbReference type="Gene3D" id="2.60.40.2700">
    <property type="match status" value="1"/>
</dbReference>
<feature type="domain" description="Stomatal closure-related actin-binding protein actin-binding" evidence="3">
    <location>
        <begin position="9"/>
        <end position="27"/>
    </location>
</feature>
<dbReference type="InterPro" id="IPR032015">
    <property type="entry name" value="SCAB-Ig"/>
</dbReference>
<reference evidence="6" key="1">
    <citation type="submission" date="2022-03" db="EMBL/GenBank/DDBJ databases">
        <title>A functionally conserved STORR gene fusion in Papaver species that diverged 16.8 million years ago.</title>
        <authorList>
            <person name="Catania T."/>
        </authorList>
    </citation>
    <scope>NUCLEOTIDE SEQUENCE</scope>
    <source>
        <strain evidence="6">S-191538</strain>
    </source>
</reference>
<dbReference type="Gene3D" id="1.20.5.440">
    <property type="entry name" value="ATP synthase delta/epsilon subunit, C-terminal domain"/>
    <property type="match status" value="1"/>
</dbReference>
<feature type="coiled-coil region" evidence="1">
    <location>
        <begin position="124"/>
        <end position="151"/>
    </location>
</feature>
<dbReference type="GO" id="GO:0003779">
    <property type="term" value="F:actin binding"/>
    <property type="evidence" value="ECO:0007669"/>
    <property type="project" value="InterPro"/>
</dbReference>
<dbReference type="PANTHER" id="PTHR31172">
    <property type="entry name" value="STOMATAL CLOSURE-RELATED ACTIN-BINDING PROTEIN 1"/>
    <property type="match status" value="1"/>
</dbReference>
<dbReference type="Pfam" id="PF16709">
    <property type="entry name" value="SCAB-Ig"/>
    <property type="match status" value="1"/>
</dbReference>
<dbReference type="GO" id="GO:0007015">
    <property type="term" value="P:actin filament organization"/>
    <property type="evidence" value="ECO:0007669"/>
    <property type="project" value="InterPro"/>
</dbReference>
<organism evidence="6 7">
    <name type="scientific">Papaver nudicaule</name>
    <name type="common">Iceland poppy</name>
    <dbReference type="NCBI Taxonomy" id="74823"/>
    <lineage>
        <taxon>Eukaryota</taxon>
        <taxon>Viridiplantae</taxon>
        <taxon>Streptophyta</taxon>
        <taxon>Embryophyta</taxon>
        <taxon>Tracheophyta</taxon>
        <taxon>Spermatophyta</taxon>
        <taxon>Magnoliopsida</taxon>
        <taxon>Ranunculales</taxon>
        <taxon>Papaveraceae</taxon>
        <taxon>Papaveroideae</taxon>
        <taxon>Papaver</taxon>
    </lineage>
</organism>
<sequence>MKKGPVFRQEHRVSVRDLADKFEKGFADIEAVGKSDESKLRELVALERNVLLEKLNAALGSLKVRVTDRTKDDVEEAISMVADLSVKLAQSEGEFSQEKEHVKILADFLKQASEDTKRLVDEEKTFARHEIEIAKAAVERVEEALREQQRIPITSDNFGSEDLMKEVQDARRIKMLHQHSKVLEMELELQELKIKLAEMSTYSNQLLKELTMSKGLEENKCYLYGLDGPEILGSYMRITTSTETAPDLSECSVQWYRISSEDKEKKIISGATKLVYAPEPFDVGQFLLADIVVNGQRLTVQTNGPISPAPGLGSYIEELVRISEAEFNVVVIQMNGESYSLHSLHVFHVGKTRVKLSEGRFVKAKESYSTSMQLCGTRGGGNAAALSLFWQAKEGLSFVLAFESDRERNAAIMLARRFAFDWSIALLGPGDCTVRS</sequence>
<evidence type="ECO:0008006" key="8">
    <source>
        <dbReference type="Google" id="ProtNLM"/>
    </source>
</evidence>
<feature type="domain" description="Stomatal closure-related actin-binding protein coiled-coil" evidence="4">
    <location>
        <begin position="45"/>
        <end position="210"/>
    </location>
</feature>
<evidence type="ECO:0000259" key="5">
    <source>
        <dbReference type="Pfam" id="PF17684"/>
    </source>
</evidence>
<dbReference type="InterPro" id="IPR032012">
    <property type="entry name" value="SCAB-ABD"/>
</dbReference>
<keyword evidence="7" id="KW-1185">Reference proteome</keyword>
<evidence type="ECO:0000313" key="6">
    <source>
        <dbReference type="EMBL" id="MCL7025846.1"/>
    </source>
</evidence>
<feature type="domain" description="Stomatal closure-related actin-binding protein PH" evidence="5">
    <location>
        <begin position="324"/>
        <end position="431"/>
    </location>
</feature>
<protein>
    <recommendedName>
        <fullName evidence="8">Stomatal closure-related actin-binding protein 1</fullName>
    </recommendedName>
</protein>
<dbReference type="AlphaFoldDB" id="A0AA41RWL8"/>
<evidence type="ECO:0000259" key="4">
    <source>
        <dbReference type="Pfam" id="PF16712"/>
    </source>
</evidence>
<evidence type="ECO:0000259" key="2">
    <source>
        <dbReference type="Pfam" id="PF16709"/>
    </source>
</evidence>
<dbReference type="InterPro" id="IPR039640">
    <property type="entry name" value="SCAB"/>
</dbReference>
<dbReference type="Pfam" id="PF17684">
    <property type="entry name" value="SCAB-PH"/>
    <property type="match status" value="1"/>
</dbReference>
<gene>
    <name evidence="6" type="ORF">MKW94_012842</name>
</gene>
<dbReference type="Pfam" id="PF16711">
    <property type="entry name" value="SCAB-ABD"/>
    <property type="match status" value="1"/>
</dbReference>
<comment type="caution">
    <text evidence="6">The sequence shown here is derived from an EMBL/GenBank/DDBJ whole genome shotgun (WGS) entry which is preliminary data.</text>
</comment>
<proteinExistence type="predicted"/>
<dbReference type="PANTHER" id="PTHR31172:SF3">
    <property type="entry name" value="STOMATAL CLOSURE-RELATED ACTIN-BINDING PROTEIN 1"/>
    <property type="match status" value="1"/>
</dbReference>
<dbReference type="InterPro" id="IPR041144">
    <property type="entry name" value="SCAB-PH"/>
</dbReference>
<evidence type="ECO:0000256" key="1">
    <source>
        <dbReference type="SAM" id="Coils"/>
    </source>
</evidence>
<dbReference type="GO" id="GO:0010119">
    <property type="term" value="P:regulation of stomatal movement"/>
    <property type="evidence" value="ECO:0007669"/>
    <property type="project" value="InterPro"/>
</dbReference>
<feature type="domain" description="Stomatal closure-related actin-binding protein Ig" evidence="2">
    <location>
        <begin position="224"/>
        <end position="321"/>
    </location>
</feature>
<keyword evidence="1" id="KW-0175">Coiled coil</keyword>